<sequence length="43" mass="4513">MTLAEGLDIEAAAFTDLFSTEDAQHGVASFLENGPGKAKFVGR</sequence>
<protein>
    <submittedName>
        <fullName evidence="1">Unannotated protein</fullName>
    </submittedName>
</protein>
<proteinExistence type="predicted"/>
<name>A0A6J7L7Q0_9ZZZZ</name>
<organism evidence="1">
    <name type="scientific">freshwater metagenome</name>
    <dbReference type="NCBI Taxonomy" id="449393"/>
    <lineage>
        <taxon>unclassified sequences</taxon>
        <taxon>metagenomes</taxon>
        <taxon>ecological metagenomes</taxon>
    </lineage>
</organism>
<dbReference type="InterPro" id="IPR014748">
    <property type="entry name" value="Enoyl-CoA_hydra_C"/>
</dbReference>
<gene>
    <name evidence="1" type="ORF">UFOPK3789_01360</name>
</gene>
<evidence type="ECO:0000313" key="1">
    <source>
        <dbReference type="EMBL" id="CAB4962219.1"/>
    </source>
</evidence>
<accession>A0A6J7L7Q0</accession>
<dbReference type="AlphaFoldDB" id="A0A6J7L7Q0"/>
<dbReference type="Gene3D" id="1.10.12.10">
    <property type="entry name" value="Lyase 2-enoyl-coa Hydratase, Chain A, domain 2"/>
    <property type="match status" value="1"/>
</dbReference>
<dbReference type="EMBL" id="CAFBNL010000122">
    <property type="protein sequence ID" value="CAB4962219.1"/>
    <property type="molecule type" value="Genomic_DNA"/>
</dbReference>
<reference evidence="1" key="1">
    <citation type="submission" date="2020-05" db="EMBL/GenBank/DDBJ databases">
        <authorList>
            <person name="Chiriac C."/>
            <person name="Salcher M."/>
            <person name="Ghai R."/>
            <person name="Kavagutti S V."/>
        </authorList>
    </citation>
    <scope>NUCLEOTIDE SEQUENCE</scope>
</reference>